<dbReference type="Proteomes" id="UP000595847">
    <property type="component" value="Chromosome"/>
</dbReference>
<dbReference type="Proteomes" id="UP000677234">
    <property type="component" value="Chromosome"/>
</dbReference>
<organism evidence="1 3">
    <name type="scientific">Brevibacillus composti</name>
    <dbReference type="NCBI Taxonomy" id="2796470"/>
    <lineage>
        <taxon>Bacteria</taxon>
        <taxon>Bacillati</taxon>
        <taxon>Bacillota</taxon>
        <taxon>Bacilli</taxon>
        <taxon>Bacillales</taxon>
        <taxon>Paenibacillaceae</taxon>
        <taxon>Brevibacillus</taxon>
    </lineage>
</organism>
<evidence type="ECO:0000313" key="2">
    <source>
        <dbReference type="EMBL" id="QUO42742.1"/>
    </source>
</evidence>
<keyword evidence="4" id="KW-1185">Reference proteome</keyword>
<proteinExistence type="predicted"/>
<name>A0A7T5ENB2_9BACL</name>
<evidence type="ECO:0000313" key="3">
    <source>
        <dbReference type="Proteomes" id="UP000595847"/>
    </source>
</evidence>
<gene>
    <name evidence="1" type="ORF">JD108_07515</name>
    <name evidence="2" type="ORF">KDJ56_07195</name>
</gene>
<accession>A0A7T5ENB2</accession>
<evidence type="ECO:0000313" key="1">
    <source>
        <dbReference type="EMBL" id="QQE75716.1"/>
    </source>
</evidence>
<sequence>MTAFRDFLETDISTFLNPSEFGDIRNVDGKDITVVIDEDLTEERPRQPSELYYSADGVYKKRIVLYVRSVDFGPRPNIEDKIRVDGQLYLVTDCSEQMGILAITMEVYQP</sequence>
<evidence type="ECO:0000313" key="4">
    <source>
        <dbReference type="Proteomes" id="UP000677234"/>
    </source>
</evidence>
<dbReference type="EMBL" id="CP073708">
    <property type="protein sequence ID" value="QUO42742.1"/>
    <property type="molecule type" value="Genomic_DNA"/>
</dbReference>
<dbReference type="KEGG" id="bcop:JD108_07515"/>
<reference evidence="2" key="2">
    <citation type="submission" date="2021-04" db="EMBL/GenBank/DDBJ databases">
        <title>Brevibacillus composti FJAT-54423, complete genome.</title>
        <authorList>
            <person name="Tang R."/>
        </authorList>
    </citation>
    <scope>NUCLEOTIDE SEQUENCE</scope>
    <source>
        <strain evidence="2">FJAT-54424</strain>
    </source>
</reference>
<dbReference type="EMBL" id="CP066308">
    <property type="protein sequence ID" value="QQE75716.1"/>
    <property type="molecule type" value="Genomic_DNA"/>
</dbReference>
<reference evidence="1 3" key="1">
    <citation type="submission" date="2020-12" db="EMBL/GenBank/DDBJ databases">
        <title>strain FJAT-54423T represents a novel species of the genus Brevibacillus.</title>
        <authorList>
            <person name="Tang R."/>
        </authorList>
    </citation>
    <scope>NUCLEOTIDE SEQUENCE [LARGE SCALE GENOMIC DNA]</scope>
    <source>
        <strain evidence="1 3">FJAT-54423</strain>
    </source>
</reference>
<protein>
    <submittedName>
        <fullName evidence="1">Uncharacterized protein</fullName>
    </submittedName>
</protein>
<dbReference type="AlphaFoldDB" id="A0A7T5ENB2"/>
<dbReference type="RefSeq" id="WP_198829230.1">
    <property type="nucleotide sequence ID" value="NZ_CP066308.1"/>
</dbReference>